<gene>
    <name evidence="3" type="ORF">EAY64_02175</name>
</gene>
<dbReference type="PANTHER" id="PTHR19328:SF53">
    <property type="entry name" value="MEMBRANE PROTEIN"/>
    <property type="match status" value="1"/>
</dbReference>
<dbReference type="InterPro" id="IPR011042">
    <property type="entry name" value="6-blade_b-propeller_TolB-like"/>
</dbReference>
<dbReference type="Proteomes" id="UP000274139">
    <property type="component" value="Unassembled WGS sequence"/>
</dbReference>
<name>A0A454JN66_9NEIS</name>
<dbReference type="AlphaFoldDB" id="A0A454JN66"/>
<sequence length="406" mass="43921">MRSAGNQDMPAPVKGQTMPKLRLASLSALLLFSLSAQASVQCARAQPAGMQTLPGLCAEVIASGLKMPRGLTVLPNGNLLVTEMVRWDATQGRVLQLAATSGGWQQSVVATGFDRPHGVVQGPDGKIYVGEVGRIVRFTPGQPEQRETVATLPLRQRHPLTTFALAGNGDLYVNIGSSSDNCESASPAELAAGRCPESEQDKAGVVWRYHLDQDGKVSDLGVFARGLRNSMALGVHPASGIVLQAENSRDAIHLKLHLPNDNELPHDELNLLQAGQHYGWPFCYDKQLAAPEFPGHDCRNTQPPYLLLPAHAAPLGLTWWLSPKAPPRFAGWLIVGFHGYRQHGHRLMAYPVDKQGLPKGKPLELISNWKDSKGPGGPVEIRVGNDGALYLTDDRHGQVIRLYAAQ</sequence>
<dbReference type="Gene3D" id="2.120.10.30">
    <property type="entry name" value="TolB, C-terminal domain"/>
    <property type="match status" value="1"/>
</dbReference>
<organism evidence="3 4">
    <name type="scientific">Aquitalea palustris</name>
    <dbReference type="NCBI Taxonomy" id="2480983"/>
    <lineage>
        <taxon>Bacteria</taxon>
        <taxon>Pseudomonadati</taxon>
        <taxon>Pseudomonadota</taxon>
        <taxon>Betaproteobacteria</taxon>
        <taxon>Neisseriales</taxon>
        <taxon>Chromobacteriaceae</taxon>
        <taxon>Aquitalea</taxon>
    </lineage>
</organism>
<keyword evidence="4" id="KW-1185">Reference proteome</keyword>
<proteinExistence type="predicted"/>
<evidence type="ECO:0000256" key="1">
    <source>
        <dbReference type="SAM" id="SignalP"/>
    </source>
</evidence>
<dbReference type="InterPro" id="IPR054539">
    <property type="entry name" value="Beta-prop_PDH"/>
</dbReference>
<evidence type="ECO:0000313" key="4">
    <source>
        <dbReference type="Proteomes" id="UP000274139"/>
    </source>
</evidence>
<dbReference type="InterPro" id="IPR011041">
    <property type="entry name" value="Quinoprot_gluc/sorb_DH_b-prop"/>
</dbReference>
<evidence type="ECO:0000259" key="2">
    <source>
        <dbReference type="Pfam" id="PF22807"/>
    </source>
</evidence>
<feature type="chain" id="PRO_5019338964" evidence="1">
    <location>
        <begin position="39"/>
        <end position="406"/>
    </location>
</feature>
<dbReference type="PANTHER" id="PTHR19328">
    <property type="entry name" value="HEDGEHOG-INTERACTING PROTEIN"/>
    <property type="match status" value="1"/>
</dbReference>
<protein>
    <submittedName>
        <fullName evidence="3">Glucose dehydrogenase</fullName>
    </submittedName>
</protein>
<dbReference type="Pfam" id="PF22807">
    <property type="entry name" value="TrAA12"/>
    <property type="match status" value="1"/>
</dbReference>
<evidence type="ECO:0000313" key="3">
    <source>
        <dbReference type="EMBL" id="RMD01527.1"/>
    </source>
</evidence>
<dbReference type="SUPFAM" id="SSF50952">
    <property type="entry name" value="Soluble quinoprotein glucose dehydrogenase"/>
    <property type="match status" value="1"/>
</dbReference>
<keyword evidence="1" id="KW-0732">Signal</keyword>
<feature type="signal peptide" evidence="1">
    <location>
        <begin position="1"/>
        <end position="38"/>
    </location>
</feature>
<feature type="domain" description="Pyrroloquinoline quinone-dependent pyranose dehydrogenase beta-propeller" evidence="2">
    <location>
        <begin position="52"/>
        <end position="402"/>
    </location>
</feature>
<dbReference type="EMBL" id="RFAR01000006">
    <property type="protein sequence ID" value="RMD01527.1"/>
    <property type="molecule type" value="Genomic_DNA"/>
</dbReference>
<reference evidence="3 4" key="1">
    <citation type="submission" date="2018-10" db="EMBL/GenBank/DDBJ databases">
        <title>Draft genome sequence of Aquitalea MWU14-2217 isolated from a wild cranberry bog in Provincetown, Massachusetts.</title>
        <authorList>
            <person name="Ebadzadsahrai G."/>
            <person name="Soby S."/>
        </authorList>
    </citation>
    <scope>NUCLEOTIDE SEQUENCE [LARGE SCALE GENOMIC DNA]</scope>
    <source>
        <strain evidence="3 4">MWU14-2217</strain>
    </source>
</reference>
<comment type="caution">
    <text evidence="3">The sequence shown here is derived from an EMBL/GenBank/DDBJ whole genome shotgun (WGS) entry which is preliminary data.</text>
</comment>
<accession>A0A454JN66</accession>